<organism evidence="3 4">
    <name type="scientific">Ambispora gerdemannii</name>
    <dbReference type="NCBI Taxonomy" id="144530"/>
    <lineage>
        <taxon>Eukaryota</taxon>
        <taxon>Fungi</taxon>
        <taxon>Fungi incertae sedis</taxon>
        <taxon>Mucoromycota</taxon>
        <taxon>Glomeromycotina</taxon>
        <taxon>Glomeromycetes</taxon>
        <taxon>Archaeosporales</taxon>
        <taxon>Ambisporaceae</taxon>
        <taxon>Ambispora</taxon>
    </lineage>
</organism>
<dbReference type="InterPro" id="IPR018618">
    <property type="entry name" value="GID4/10-like"/>
</dbReference>
<feature type="region of interest" description="Disordered" evidence="2">
    <location>
        <begin position="1"/>
        <end position="40"/>
    </location>
</feature>
<comment type="similarity">
    <text evidence="1">Belongs to the GID4/VID24 family.</text>
</comment>
<dbReference type="EMBL" id="CAJVPL010001720">
    <property type="protein sequence ID" value="CAG8584662.1"/>
    <property type="molecule type" value="Genomic_DNA"/>
</dbReference>
<proteinExistence type="inferred from homology"/>
<evidence type="ECO:0000313" key="3">
    <source>
        <dbReference type="EMBL" id="CAG8584662.1"/>
    </source>
</evidence>
<evidence type="ECO:0000313" key="4">
    <source>
        <dbReference type="Proteomes" id="UP000789831"/>
    </source>
</evidence>
<feature type="compositionally biased region" description="Acidic residues" evidence="2">
    <location>
        <begin position="1"/>
        <end position="10"/>
    </location>
</feature>
<name>A0A9N9G4R5_9GLOM</name>
<comment type="caution">
    <text evidence="3">The sequence shown here is derived from an EMBL/GenBank/DDBJ whole genome shotgun (WGS) entry which is preliminary data.</text>
</comment>
<dbReference type="GO" id="GO:0006623">
    <property type="term" value="P:protein targeting to vacuole"/>
    <property type="evidence" value="ECO:0007669"/>
    <property type="project" value="TreeGrafter"/>
</dbReference>
<dbReference type="PANTHER" id="PTHR14534">
    <property type="entry name" value="VACUOLAR IMPORT AND DEGRADATION PROTEIN 24"/>
    <property type="match status" value="1"/>
</dbReference>
<reference evidence="3" key="1">
    <citation type="submission" date="2021-06" db="EMBL/GenBank/DDBJ databases">
        <authorList>
            <person name="Kallberg Y."/>
            <person name="Tangrot J."/>
            <person name="Rosling A."/>
        </authorList>
    </citation>
    <scope>NUCLEOTIDE SEQUENCE</scope>
    <source>
        <strain evidence="3">MT106</strain>
    </source>
</reference>
<feature type="compositionally biased region" description="Polar residues" evidence="2">
    <location>
        <begin position="13"/>
        <end position="28"/>
    </location>
</feature>
<keyword evidence="4" id="KW-1185">Reference proteome</keyword>
<evidence type="ECO:0000256" key="2">
    <source>
        <dbReference type="SAM" id="MobiDB-lite"/>
    </source>
</evidence>
<dbReference type="Pfam" id="PF09783">
    <property type="entry name" value="Vac_ImportDeg"/>
    <property type="match status" value="1"/>
</dbReference>
<sequence length="346" mass="39543">MFSSDSEDDLTAVYSSESPSVAFNTRNGISEEEEEDNNTQSEDILDHIDHGDFTFHGDYNSINMELDNADTGSSQTIETHTRHHYRSSSQRSRAFSPLVSRLASFRRQNYNFSPVSSTTTSNVTPIKFNAEIVSKTGYGNRSKESEQSTTIPRCSFLHSGLSFNGTQNLMNSHPSQREEWGVKVTIQYVDYKTGTAIGLMEALNVPSSNNKVVTYWEGEIIDLVNHSWWTNKWQATPDVDLQHWRKFEAFRGTDGRSISRGFLSRKWFKQVCEKYIFMRWKERCFVDMSAQDSGLTIAGFYYICIKRSDGSIEGYYYDPVSTPYQKLTLKPVIEGTGLSFAEFSFH</sequence>
<gene>
    <name evidence="3" type="ORF">AGERDE_LOCUS8300</name>
</gene>
<dbReference type="PANTHER" id="PTHR14534:SF3">
    <property type="entry name" value="GID COMPLEX SUBUNIT 4 HOMOLOG"/>
    <property type="match status" value="1"/>
</dbReference>
<dbReference type="GO" id="GO:0045721">
    <property type="term" value="P:negative regulation of gluconeogenesis"/>
    <property type="evidence" value="ECO:0007669"/>
    <property type="project" value="TreeGrafter"/>
</dbReference>
<protein>
    <submittedName>
        <fullName evidence="3">4853_t:CDS:1</fullName>
    </submittedName>
</protein>
<dbReference type="OrthoDB" id="62at2759"/>
<dbReference type="GO" id="GO:0034657">
    <property type="term" value="C:GID complex"/>
    <property type="evidence" value="ECO:0007669"/>
    <property type="project" value="TreeGrafter"/>
</dbReference>
<accession>A0A9N9G4R5</accession>
<evidence type="ECO:0000256" key="1">
    <source>
        <dbReference type="ARBA" id="ARBA00061469"/>
    </source>
</evidence>
<dbReference type="Proteomes" id="UP000789831">
    <property type="component" value="Unassembled WGS sequence"/>
</dbReference>
<dbReference type="GO" id="GO:0005773">
    <property type="term" value="C:vacuole"/>
    <property type="evidence" value="ECO:0007669"/>
    <property type="project" value="GOC"/>
</dbReference>
<dbReference type="GO" id="GO:0043161">
    <property type="term" value="P:proteasome-mediated ubiquitin-dependent protein catabolic process"/>
    <property type="evidence" value="ECO:0007669"/>
    <property type="project" value="TreeGrafter"/>
</dbReference>
<dbReference type="GO" id="GO:0007039">
    <property type="term" value="P:protein catabolic process in the vacuole"/>
    <property type="evidence" value="ECO:0007669"/>
    <property type="project" value="TreeGrafter"/>
</dbReference>
<dbReference type="AlphaFoldDB" id="A0A9N9G4R5"/>